<feature type="compositionally biased region" description="Polar residues" evidence="1">
    <location>
        <begin position="427"/>
        <end position="436"/>
    </location>
</feature>
<evidence type="ECO:0000256" key="2">
    <source>
        <dbReference type="SAM" id="Phobius"/>
    </source>
</evidence>
<feature type="transmembrane region" description="Helical" evidence="2">
    <location>
        <begin position="258"/>
        <end position="278"/>
    </location>
</feature>
<dbReference type="KEGG" id="bbo:BBOV_II007620"/>
<feature type="transmembrane region" description="Helical" evidence="2">
    <location>
        <begin position="141"/>
        <end position="164"/>
    </location>
</feature>
<dbReference type="InParanoid" id="A7AUV1"/>
<feature type="transmembrane region" description="Helical" evidence="2">
    <location>
        <begin position="28"/>
        <end position="49"/>
    </location>
</feature>
<feature type="transmembrane region" description="Helical" evidence="2">
    <location>
        <begin position="228"/>
        <end position="246"/>
    </location>
</feature>
<name>A7AUV1_BABBO</name>
<feature type="transmembrane region" description="Helical" evidence="2">
    <location>
        <begin position="69"/>
        <end position="87"/>
    </location>
</feature>
<protein>
    <submittedName>
        <fullName evidence="3">Uncharacterized protein</fullName>
    </submittedName>
</protein>
<evidence type="ECO:0000313" key="3">
    <source>
        <dbReference type="EMBL" id="EDO06712.1"/>
    </source>
</evidence>
<keyword evidence="2" id="KW-0472">Membrane</keyword>
<dbReference type="AlphaFoldDB" id="A7AUV1"/>
<dbReference type="Proteomes" id="UP000002173">
    <property type="component" value="Unassembled WGS sequence"/>
</dbReference>
<organism evidence="3 4">
    <name type="scientific">Babesia bovis</name>
    <dbReference type="NCBI Taxonomy" id="5865"/>
    <lineage>
        <taxon>Eukaryota</taxon>
        <taxon>Sar</taxon>
        <taxon>Alveolata</taxon>
        <taxon>Apicomplexa</taxon>
        <taxon>Aconoidasida</taxon>
        <taxon>Piroplasmida</taxon>
        <taxon>Babesiidae</taxon>
        <taxon>Babesia</taxon>
    </lineage>
</organism>
<sequence length="436" mass="47683">MDADIAEGAVTTSGDVAEGFLESDSYRFLFIICFITGVALSVALVVYSICWKATNNPGGYSHISKPSLSTLILLCYTGLYILGYYCHYLKTTFSNCQRWFFGCGFGMVLFSWMSLIAAYTVENSHLFGFESDDGKKIMPTVITIILQLFQLIALVGFIVCATKQHCFGKCITTPRIVFYAVGILTALWLLGCFGAYTIKLLLKLSSSGTGGKSPIEPLMEITIAIKDLMPINFIILIALSISAYQINLCCVPWSECDLVFIMMTGITLGLLLTLIISAHDSKTNDHNIRYTLACLVNIATILLLVLIHFKEPLSQYWAKDRLACGILSLLCMLTWLGVAGFNDNEISGKPWFYCLVVYGLITFVGALYYGFRSGLVKDSMTSTKKWFTKKCDSKKLQGSEKAPGGAAETVENTDSTVGEAPEAPGANASTDDNAST</sequence>
<dbReference type="VEuPathDB" id="PiroplasmaDB:BBOV_II007620"/>
<feature type="region of interest" description="Disordered" evidence="1">
    <location>
        <begin position="393"/>
        <end position="436"/>
    </location>
</feature>
<dbReference type="GeneID" id="5478514"/>
<feature type="transmembrane region" description="Helical" evidence="2">
    <location>
        <begin position="99"/>
        <end position="121"/>
    </location>
</feature>
<accession>A7AUV1</accession>
<comment type="caution">
    <text evidence="3">The sequence shown here is derived from an EMBL/GenBank/DDBJ whole genome shotgun (WGS) entry which is preliminary data.</text>
</comment>
<evidence type="ECO:0000256" key="1">
    <source>
        <dbReference type="SAM" id="MobiDB-lite"/>
    </source>
</evidence>
<evidence type="ECO:0000313" key="4">
    <source>
        <dbReference type="Proteomes" id="UP000002173"/>
    </source>
</evidence>
<dbReference type="EMBL" id="AAXT01000003">
    <property type="protein sequence ID" value="EDO06712.1"/>
    <property type="molecule type" value="Genomic_DNA"/>
</dbReference>
<feature type="transmembrane region" description="Helical" evidence="2">
    <location>
        <begin position="321"/>
        <end position="338"/>
    </location>
</feature>
<feature type="transmembrane region" description="Helical" evidence="2">
    <location>
        <begin position="176"/>
        <end position="198"/>
    </location>
</feature>
<keyword evidence="2" id="KW-0812">Transmembrane</keyword>
<feature type="transmembrane region" description="Helical" evidence="2">
    <location>
        <begin position="350"/>
        <end position="371"/>
    </location>
</feature>
<reference evidence="4" key="2">
    <citation type="journal article" date="2020" name="Data Brief">
        <title>Transcriptome dataset of Babesia bovis life stages within vertebrate and invertebrate hosts.</title>
        <authorList>
            <person name="Ueti M.W."/>
            <person name="Johnson W.C."/>
            <person name="Kappmeyer L.S."/>
            <person name="Herndon D.R."/>
            <person name="Mousel M.R."/>
            <person name="Reif K.E."/>
            <person name="Taus N.S."/>
            <person name="Ifeonu O.O."/>
            <person name="Silva J.C."/>
            <person name="Suarez C.E."/>
            <person name="Brayton K.A."/>
        </authorList>
    </citation>
    <scope>NUCLEOTIDE SEQUENCE [LARGE SCALE GENOMIC DNA]</scope>
</reference>
<gene>
    <name evidence="3" type="ORF">BBOV_II007620</name>
</gene>
<keyword evidence="4" id="KW-1185">Reference proteome</keyword>
<dbReference type="RefSeq" id="XP_001610280.1">
    <property type="nucleotide sequence ID" value="XM_001610230.1"/>
</dbReference>
<reference evidence="4" key="3">
    <citation type="journal article" date="2021" name="Int. J. Parasitol.">
        <title>Comparative analysis of gene expression between Babesia bovis blood stages and kinetes allowed by improved genome annotation.</title>
        <authorList>
            <person name="Ueti M.W."/>
            <person name="Johnson W.C."/>
            <person name="Kappmeyer L.S."/>
            <person name="Herndon D.R."/>
            <person name="Mousel M.R."/>
            <person name="Reif K.E."/>
            <person name="Taus N.S."/>
            <person name="Ifeonu O.O."/>
            <person name="Silva J.C."/>
            <person name="Suarez C.E."/>
            <person name="Brayton K.A."/>
        </authorList>
    </citation>
    <scope>NUCLEOTIDE SEQUENCE [LARGE SCALE GENOMIC DNA]</scope>
</reference>
<keyword evidence="2" id="KW-1133">Transmembrane helix</keyword>
<reference evidence="3 4" key="1">
    <citation type="journal article" date="2007" name="PLoS Pathog.">
        <title>Genome sequence of Babesia bovis and comparative analysis of apicomplexan hemoprotozoa.</title>
        <authorList>
            <person name="Brayton K.A."/>
            <person name="Lau A.O.T."/>
            <person name="Herndon D.R."/>
            <person name="Hannick L."/>
            <person name="Kappmeyer L.S."/>
            <person name="Berens S.J."/>
            <person name="Bidwell S.L."/>
            <person name="Brown W.C."/>
            <person name="Crabtree J."/>
            <person name="Fadrosh D."/>
            <person name="Feldblum T."/>
            <person name="Forberger H.A."/>
            <person name="Haas B.J."/>
            <person name="Howell J.M."/>
            <person name="Khouri H."/>
            <person name="Koo H."/>
            <person name="Mann D.J."/>
            <person name="Norimine J."/>
            <person name="Paulsen I.T."/>
            <person name="Radune D."/>
            <person name="Ren Q."/>
            <person name="Smith R.K. Jr."/>
            <person name="Suarez C.E."/>
            <person name="White O."/>
            <person name="Wortman J.R."/>
            <person name="Knowles D.P. Jr."/>
            <person name="McElwain T.F."/>
            <person name="Nene V.M."/>
        </authorList>
    </citation>
    <scope>NUCLEOTIDE SEQUENCE [LARGE SCALE GENOMIC DNA]</scope>
    <source>
        <strain evidence="3">T2Bo</strain>
    </source>
</reference>
<feature type="transmembrane region" description="Helical" evidence="2">
    <location>
        <begin position="290"/>
        <end position="309"/>
    </location>
</feature>
<proteinExistence type="predicted"/>